<feature type="region of interest" description="Disordered" evidence="1">
    <location>
        <begin position="1"/>
        <end position="132"/>
    </location>
</feature>
<evidence type="ECO:0000313" key="2">
    <source>
        <dbReference type="EMBL" id="BFG01726.1"/>
    </source>
</evidence>
<proteinExistence type="predicted"/>
<dbReference type="EMBL" id="AP029266">
    <property type="protein sequence ID" value="BFG01726.1"/>
    <property type="molecule type" value="Genomic_DNA"/>
</dbReference>
<keyword evidence="3" id="KW-1185">Reference proteome</keyword>
<dbReference type="AlphaFoldDB" id="A0AAU9G1N4"/>
<feature type="compositionally biased region" description="Basic residues" evidence="1">
    <location>
        <begin position="85"/>
        <end position="94"/>
    </location>
</feature>
<reference evidence="2 3" key="1">
    <citation type="submission" date="2024-02" db="EMBL/GenBank/DDBJ databases">
        <title>A chromosome-level genome assembly of Drosophila madeirensis, a fruit fly species endemic to Madeira island.</title>
        <authorList>
            <person name="Tomihara K."/>
            <person name="Llopart A."/>
            <person name="Yamamoto D."/>
        </authorList>
    </citation>
    <scope>NUCLEOTIDE SEQUENCE [LARGE SCALE GENOMIC DNA]</scope>
    <source>
        <strain evidence="2 3">RF1</strain>
    </source>
</reference>
<evidence type="ECO:0000256" key="1">
    <source>
        <dbReference type="SAM" id="MobiDB-lite"/>
    </source>
</evidence>
<feature type="compositionally biased region" description="Polar residues" evidence="1">
    <location>
        <begin position="58"/>
        <end position="69"/>
    </location>
</feature>
<gene>
    <name evidence="2" type="ORF">DMAD_01411</name>
</gene>
<evidence type="ECO:0000313" key="3">
    <source>
        <dbReference type="Proteomes" id="UP001500889"/>
    </source>
</evidence>
<protein>
    <submittedName>
        <fullName evidence="2">Uncharacterized protein</fullName>
    </submittedName>
</protein>
<feature type="compositionally biased region" description="Basic residues" evidence="1">
    <location>
        <begin position="34"/>
        <end position="52"/>
    </location>
</feature>
<name>A0AAU9G1N4_DROMD</name>
<organism evidence="2 3">
    <name type="scientific">Drosophila madeirensis</name>
    <name type="common">Fruit fly</name>
    <dbReference type="NCBI Taxonomy" id="30013"/>
    <lineage>
        <taxon>Eukaryota</taxon>
        <taxon>Metazoa</taxon>
        <taxon>Ecdysozoa</taxon>
        <taxon>Arthropoda</taxon>
        <taxon>Hexapoda</taxon>
        <taxon>Insecta</taxon>
        <taxon>Pterygota</taxon>
        <taxon>Neoptera</taxon>
        <taxon>Endopterygota</taxon>
        <taxon>Diptera</taxon>
        <taxon>Brachycera</taxon>
        <taxon>Muscomorpha</taxon>
        <taxon>Ephydroidea</taxon>
        <taxon>Drosophilidae</taxon>
        <taxon>Drosophila</taxon>
        <taxon>Sophophora</taxon>
    </lineage>
</organism>
<accession>A0AAU9G1N4</accession>
<dbReference type="Proteomes" id="UP001500889">
    <property type="component" value="Chromosome A"/>
</dbReference>
<sequence>MPKQQFASDKSKQRLRTKASMSSRPAALAGSKSTKSKSKSKLKLKSRSKKTVTRSPSLWPSASRASKGSRSLGKPLTKLRSSTNAKKRLQKKKAASSMPPKGMRKNRKNAAAAAKNKMPSVKPKETSKKKPTRGTPVLFLVKDSGYRLQSVPCTTQSKGHKKPLQPLSHLPSKVPLQREVRAQMPTKILPRYVATGSMPTDSRLARLGVDFFHHLGQRKATDPEEKSGKPPMRLAAGGWSAGVTMNPDAANTEVPLTQRLPIIDFISTNEFERMCAKSRTTGNTSLCSAQQRM</sequence>